<gene>
    <name evidence="4" type="ORF">LV75_006669</name>
</gene>
<dbReference type="RefSeq" id="WP_253891395.1">
    <property type="nucleotide sequence ID" value="NZ_BAAAVB010000023.1"/>
</dbReference>
<keyword evidence="1 2" id="KW-0597">Phosphoprotein</keyword>
<dbReference type="InterPro" id="IPR001789">
    <property type="entry name" value="Sig_transdc_resp-reg_receiver"/>
</dbReference>
<reference evidence="4 5" key="1">
    <citation type="submission" date="2022-06" db="EMBL/GenBank/DDBJ databases">
        <title>Genomic Encyclopedia of Archaeal and Bacterial Type Strains, Phase II (KMG-II): from individual species to whole genera.</title>
        <authorList>
            <person name="Goeker M."/>
        </authorList>
    </citation>
    <scope>NUCLEOTIDE SEQUENCE [LARGE SCALE GENOMIC DNA]</scope>
    <source>
        <strain evidence="4 5">DSM 44255</strain>
    </source>
</reference>
<protein>
    <submittedName>
        <fullName evidence="4">Response regulator receiver domain-containing protein</fullName>
    </submittedName>
</protein>
<accession>A0ABT1IN87</accession>
<dbReference type="Gene3D" id="3.40.50.2300">
    <property type="match status" value="1"/>
</dbReference>
<comment type="caution">
    <text evidence="4">The sequence shown here is derived from an EMBL/GenBank/DDBJ whole genome shotgun (WGS) entry which is preliminary data.</text>
</comment>
<evidence type="ECO:0000259" key="3">
    <source>
        <dbReference type="PROSITE" id="PS50110"/>
    </source>
</evidence>
<organism evidence="4 5">
    <name type="scientific">Actinokineospora diospyrosa</name>
    <dbReference type="NCBI Taxonomy" id="103728"/>
    <lineage>
        <taxon>Bacteria</taxon>
        <taxon>Bacillati</taxon>
        <taxon>Actinomycetota</taxon>
        <taxon>Actinomycetes</taxon>
        <taxon>Pseudonocardiales</taxon>
        <taxon>Pseudonocardiaceae</taxon>
        <taxon>Actinokineospora</taxon>
    </lineage>
</organism>
<evidence type="ECO:0000313" key="4">
    <source>
        <dbReference type="EMBL" id="MCP2274135.1"/>
    </source>
</evidence>
<dbReference type="InterPro" id="IPR050595">
    <property type="entry name" value="Bact_response_regulator"/>
</dbReference>
<dbReference type="SUPFAM" id="SSF52172">
    <property type="entry name" value="CheY-like"/>
    <property type="match status" value="1"/>
</dbReference>
<sequence>MARVLVVDDDADVRDLVVGWLRVDGHDVVDVGSGALALGSVEDGGLPQLVVFDVLMPGMDGISMLGHLRQRDGDLPAIALTVLWSSADIARVRDAGAVYLPKPSNGGELRSVVRRLLSAGTAEPGGRR</sequence>
<proteinExistence type="predicted"/>
<evidence type="ECO:0000256" key="2">
    <source>
        <dbReference type="PROSITE-ProRule" id="PRU00169"/>
    </source>
</evidence>
<dbReference type="PANTHER" id="PTHR44591">
    <property type="entry name" value="STRESS RESPONSE REGULATOR PROTEIN 1"/>
    <property type="match status" value="1"/>
</dbReference>
<evidence type="ECO:0000313" key="5">
    <source>
        <dbReference type="Proteomes" id="UP001205185"/>
    </source>
</evidence>
<dbReference type="SMART" id="SM00448">
    <property type="entry name" value="REC"/>
    <property type="match status" value="1"/>
</dbReference>
<dbReference type="Proteomes" id="UP001205185">
    <property type="component" value="Unassembled WGS sequence"/>
</dbReference>
<dbReference type="Pfam" id="PF00072">
    <property type="entry name" value="Response_reg"/>
    <property type="match status" value="1"/>
</dbReference>
<dbReference type="PROSITE" id="PS50110">
    <property type="entry name" value="RESPONSE_REGULATORY"/>
    <property type="match status" value="1"/>
</dbReference>
<keyword evidence="5" id="KW-1185">Reference proteome</keyword>
<evidence type="ECO:0000256" key="1">
    <source>
        <dbReference type="ARBA" id="ARBA00022553"/>
    </source>
</evidence>
<feature type="domain" description="Response regulatory" evidence="3">
    <location>
        <begin position="3"/>
        <end position="117"/>
    </location>
</feature>
<name>A0ABT1IN87_9PSEU</name>
<feature type="modified residue" description="4-aspartylphosphate" evidence="2">
    <location>
        <position position="53"/>
    </location>
</feature>
<dbReference type="InterPro" id="IPR011006">
    <property type="entry name" value="CheY-like_superfamily"/>
</dbReference>
<dbReference type="EMBL" id="JAMTCO010000021">
    <property type="protein sequence ID" value="MCP2274135.1"/>
    <property type="molecule type" value="Genomic_DNA"/>
</dbReference>
<dbReference type="PANTHER" id="PTHR44591:SF23">
    <property type="entry name" value="CHEY SUBFAMILY"/>
    <property type="match status" value="1"/>
</dbReference>